<dbReference type="Pfam" id="PF24969">
    <property type="entry name" value="LRR_15"/>
    <property type="match status" value="1"/>
</dbReference>
<dbReference type="InterPro" id="IPR001810">
    <property type="entry name" value="F-box_dom"/>
</dbReference>
<dbReference type="Proteomes" id="UP001146351">
    <property type="component" value="Unassembled WGS sequence"/>
</dbReference>
<keyword evidence="3" id="KW-1185">Reference proteome</keyword>
<protein>
    <recommendedName>
        <fullName evidence="1">F-box domain-containing protein</fullName>
    </recommendedName>
</protein>
<evidence type="ECO:0000313" key="2">
    <source>
        <dbReference type="EMBL" id="KAJ5162215.1"/>
    </source>
</evidence>
<dbReference type="PROSITE" id="PS50181">
    <property type="entry name" value="FBOX"/>
    <property type="match status" value="1"/>
</dbReference>
<name>A0A9W9LLF7_9EURO</name>
<gene>
    <name evidence="2" type="ORF">N7492_007607</name>
</gene>
<reference evidence="2" key="2">
    <citation type="journal article" date="2023" name="IMA Fungus">
        <title>Comparative genomic study of the Penicillium genus elucidates a diverse pangenome and 15 lateral gene transfer events.</title>
        <authorList>
            <person name="Petersen C."/>
            <person name="Sorensen T."/>
            <person name="Nielsen M.R."/>
            <person name="Sondergaard T.E."/>
            <person name="Sorensen J.L."/>
            <person name="Fitzpatrick D.A."/>
            <person name="Frisvad J.C."/>
            <person name="Nielsen K.L."/>
        </authorList>
    </citation>
    <scope>NUCLEOTIDE SEQUENCE</scope>
    <source>
        <strain evidence="2">IBT 21917</strain>
    </source>
</reference>
<feature type="domain" description="F-box" evidence="1">
    <location>
        <begin position="1"/>
        <end position="44"/>
    </location>
</feature>
<proteinExistence type="predicted"/>
<reference evidence="2" key="1">
    <citation type="submission" date="2022-11" db="EMBL/GenBank/DDBJ databases">
        <authorList>
            <person name="Petersen C."/>
        </authorList>
    </citation>
    <scope>NUCLEOTIDE SEQUENCE</scope>
    <source>
        <strain evidence="2">IBT 21917</strain>
    </source>
</reference>
<sequence length="497" mass="57111">MFSQLPEEIFQLILALISKNDTIRLARVSRPLHTRLAPTFYTAINTTCFCVGVHRGLVHTLLLHPELARCARQLRLGHIPWCAENSHYSGHRHEHYECPESNAKLRAVVRRLCRRDWELTQWLEDLELGAHRDPWLAILLYLVPDLESLEIFWGGTGTRYSEWVLKRGLQSRAPFDQSPILPNLHTATIKVLSHEGRDFHLPRIAPFFQMPSMRTFRGNLMTDRLREYAMLPPNSSPITTLDLRQCGADTGFVDLIAPCANLQSFTYTEMTHNYHPGDYTELFFLGLHPSPMMKALASKRETVETLKISCSRRDRFRRQGVYANDWFGPLSPFDRLKHVHVDAANFDGTGESMREEDDEPLMPLIEFLPASIVSLWIADANSARDDPRPLWGLVVRELEALVRVAPDRFPGLNRIDVEARDLLRGAEKDVEAWEEVYPDYLGLLHDSVAVQTESLRAACIDRGIEFRVRDGRVEAHFEDVDDPFRLGRDDDDSDDEH</sequence>
<dbReference type="OrthoDB" id="2520703at2759"/>
<dbReference type="InterPro" id="IPR056867">
    <property type="entry name" value="LRR_15"/>
</dbReference>
<dbReference type="EMBL" id="JAPQKO010000005">
    <property type="protein sequence ID" value="KAJ5162215.1"/>
    <property type="molecule type" value="Genomic_DNA"/>
</dbReference>
<dbReference type="AlphaFoldDB" id="A0A9W9LLF7"/>
<organism evidence="2 3">
    <name type="scientific">Penicillium capsulatum</name>
    <dbReference type="NCBI Taxonomy" id="69766"/>
    <lineage>
        <taxon>Eukaryota</taxon>
        <taxon>Fungi</taxon>
        <taxon>Dikarya</taxon>
        <taxon>Ascomycota</taxon>
        <taxon>Pezizomycotina</taxon>
        <taxon>Eurotiomycetes</taxon>
        <taxon>Eurotiomycetidae</taxon>
        <taxon>Eurotiales</taxon>
        <taxon>Aspergillaceae</taxon>
        <taxon>Penicillium</taxon>
    </lineage>
</organism>
<accession>A0A9W9LLF7</accession>
<comment type="caution">
    <text evidence="2">The sequence shown here is derived from an EMBL/GenBank/DDBJ whole genome shotgun (WGS) entry which is preliminary data.</text>
</comment>
<evidence type="ECO:0000259" key="1">
    <source>
        <dbReference type="PROSITE" id="PS50181"/>
    </source>
</evidence>
<evidence type="ECO:0000313" key="3">
    <source>
        <dbReference type="Proteomes" id="UP001146351"/>
    </source>
</evidence>